<dbReference type="InterPro" id="IPR036390">
    <property type="entry name" value="WH_DNA-bd_sf"/>
</dbReference>
<keyword evidence="7" id="KW-1185">Reference proteome</keyword>
<gene>
    <name evidence="6" type="ORF">V1286_003976</name>
</gene>
<dbReference type="GO" id="GO:0003677">
    <property type="term" value="F:DNA binding"/>
    <property type="evidence" value="ECO:0007669"/>
    <property type="project" value="UniProtKB-KW"/>
</dbReference>
<accession>A0ABU8BEB1</accession>
<dbReference type="Proteomes" id="UP001364224">
    <property type="component" value="Unassembled WGS sequence"/>
</dbReference>
<dbReference type="SMART" id="SM00346">
    <property type="entry name" value="HTH_ICLR"/>
    <property type="match status" value="1"/>
</dbReference>
<evidence type="ECO:0000259" key="4">
    <source>
        <dbReference type="PROSITE" id="PS51077"/>
    </source>
</evidence>
<evidence type="ECO:0000313" key="7">
    <source>
        <dbReference type="Proteomes" id="UP001364224"/>
    </source>
</evidence>
<dbReference type="RefSeq" id="WP_334481831.1">
    <property type="nucleotide sequence ID" value="NZ_JAZHRV010000001.1"/>
</dbReference>
<evidence type="ECO:0000259" key="5">
    <source>
        <dbReference type="PROSITE" id="PS51078"/>
    </source>
</evidence>
<feature type="domain" description="HTH iclR-type" evidence="4">
    <location>
        <begin position="1"/>
        <end position="63"/>
    </location>
</feature>
<evidence type="ECO:0000256" key="3">
    <source>
        <dbReference type="ARBA" id="ARBA00023163"/>
    </source>
</evidence>
<evidence type="ECO:0000256" key="2">
    <source>
        <dbReference type="ARBA" id="ARBA00023125"/>
    </source>
</evidence>
<dbReference type="PROSITE" id="PS51077">
    <property type="entry name" value="HTH_ICLR"/>
    <property type="match status" value="1"/>
</dbReference>
<keyword evidence="2 6" id="KW-0238">DNA-binding</keyword>
<dbReference type="SUPFAM" id="SSF46785">
    <property type="entry name" value="Winged helix' DNA-binding domain"/>
    <property type="match status" value="1"/>
</dbReference>
<protein>
    <submittedName>
        <fullName evidence="6">DNA-binding IclR family transcriptional regulator</fullName>
    </submittedName>
</protein>
<keyword evidence="1" id="KW-0805">Transcription regulation</keyword>
<dbReference type="EMBL" id="JAZHRV010000001">
    <property type="protein sequence ID" value="MEH2556447.1"/>
    <property type="molecule type" value="Genomic_DNA"/>
</dbReference>
<name>A0ABU8BEB1_9BRAD</name>
<dbReference type="InterPro" id="IPR029016">
    <property type="entry name" value="GAF-like_dom_sf"/>
</dbReference>
<dbReference type="Pfam" id="PF01614">
    <property type="entry name" value="IclR_C"/>
    <property type="match status" value="1"/>
</dbReference>
<dbReference type="PANTHER" id="PTHR30136">
    <property type="entry name" value="HELIX-TURN-HELIX TRANSCRIPTIONAL REGULATOR, ICLR FAMILY"/>
    <property type="match status" value="1"/>
</dbReference>
<dbReference type="InterPro" id="IPR036388">
    <property type="entry name" value="WH-like_DNA-bd_sf"/>
</dbReference>
<dbReference type="Gene3D" id="1.10.10.10">
    <property type="entry name" value="Winged helix-like DNA-binding domain superfamily/Winged helix DNA-binding domain"/>
    <property type="match status" value="1"/>
</dbReference>
<dbReference type="InterPro" id="IPR005471">
    <property type="entry name" value="Tscrpt_reg_IclR_N"/>
</dbReference>
<dbReference type="SUPFAM" id="SSF55781">
    <property type="entry name" value="GAF domain-like"/>
    <property type="match status" value="1"/>
</dbReference>
<dbReference type="Gene3D" id="3.30.450.40">
    <property type="match status" value="1"/>
</dbReference>
<comment type="caution">
    <text evidence="6">The sequence shown here is derived from an EMBL/GenBank/DDBJ whole genome shotgun (WGS) entry which is preliminary data.</text>
</comment>
<reference evidence="6 7" key="1">
    <citation type="submission" date="2024-02" db="EMBL/GenBank/DDBJ databases">
        <title>Adaptive strategies in a cosmopolitan and abundant soil bacterium.</title>
        <authorList>
            <person name="Carini P."/>
        </authorList>
    </citation>
    <scope>NUCLEOTIDE SEQUENCE [LARGE SCALE GENOMIC DNA]</scope>
    <source>
        <strain evidence="6 7">AZCC 1608</strain>
    </source>
</reference>
<dbReference type="PANTHER" id="PTHR30136:SF35">
    <property type="entry name" value="HTH-TYPE TRANSCRIPTIONAL REGULATOR RV1719"/>
    <property type="match status" value="1"/>
</dbReference>
<dbReference type="PROSITE" id="PS51078">
    <property type="entry name" value="ICLR_ED"/>
    <property type="match status" value="1"/>
</dbReference>
<organism evidence="6 7">
    <name type="scientific">Bradyrhizobium algeriense</name>
    <dbReference type="NCBI Taxonomy" id="634784"/>
    <lineage>
        <taxon>Bacteria</taxon>
        <taxon>Pseudomonadati</taxon>
        <taxon>Pseudomonadota</taxon>
        <taxon>Alphaproteobacteria</taxon>
        <taxon>Hyphomicrobiales</taxon>
        <taxon>Nitrobacteraceae</taxon>
        <taxon>Bradyrhizobium</taxon>
    </lineage>
</organism>
<dbReference type="InterPro" id="IPR050707">
    <property type="entry name" value="HTH_MetabolicPath_Reg"/>
</dbReference>
<evidence type="ECO:0000313" key="6">
    <source>
        <dbReference type="EMBL" id="MEH2556447.1"/>
    </source>
</evidence>
<keyword evidence="3" id="KW-0804">Transcription</keyword>
<dbReference type="Pfam" id="PF09339">
    <property type="entry name" value="HTH_IclR"/>
    <property type="match status" value="1"/>
</dbReference>
<proteinExistence type="predicted"/>
<evidence type="ECO:0000256" key="1">
    <source>
        <dbReference type="ARBA" id="ARBA00023015"/>
    </source>
</evidence>
<feature type="domain" description="IclR-ED" evidence="5">
    <location>
        <begin position="64"/>
        <end position="246"/>
    </location>
</feature>
<sequence length="264" mass="28780">MSALDNAIEILRCFAPHQPEISNADVIRLTGKPKSSTSRLLRQLKECGLLEQDALTRRYRPGLLVFELGRLHRTQNDFVALAEQRLRAVCAKTGHTGYISVLDGAEQVVLRVVPGSNPLQVVTPPGVRAPAFATSNGRAMLARLGDADIRARMPKPLPAISPSAPRNLTALMARIAEIRRTGYSEASNESLPGVGSLGFALTRRDTNETIGVAVSYPSQLTSAEERAKLWQALRAMAVDLGRLFDDPIWLALDRSTPIRRAAAR</sequence>
<dbReference type="InterPro" id="IPR014757">
    <property type="entry name" value="Tscrpt_reg_IclR_C"/>
</dbReference>